<comment type="subcellular location">
    <subcellularLocation>
        <location evidence="1">Secreted</location>
    </subcellularLocation>
</comment>
<keyword evidence="3" id="KW-0472">Membrane</keyword>
<dbReference type="PANTHER" id="PTHR34216:SF3">
    <property type="entry name" value="POLY-BETA-1,6-N-ACETYL-D-GLUCOSAMINE N-DEACETYLASE"/>
    <property type="match status" value="1"/>
</dbReference>
<keyword evidence="6" id="KW-1185">Reference proteome</keyword>
<reference evidence="6" key="1">
    <citation type="journal article" date="2014" name="Genome Announc.">
        <title>Complete Genome Sequence of Campylobacter iguaniorum Strain 1485ET, Isolated from a Bearded Dragon (Pogona vitticeps).</title>
        <authorList>
            <person name="Gilbert M.J."/>
            <person name="Miller W.G."/>
            <person name="Yee E."/>
            <person name="Kik M."/>
            <person name="Wagenaar J.A."/>
            <person name="Duim B."/>
        </authorList>
    </citation>
    <scope>NUCLEOTIDE SEQUENCE [LARGE SCALE GENOMIC DNA]</scope>
    <source>
        <strain evidence="6">1485E</strain>
    </source>
</reference>
<accession>A0A076FC31</accession>
<dbReference type="KEGG" id="caj:CIG1485E_1410"/>
<dbReference type="PROSITE" id="PS51677">
    <property type="entry name" value="NODB"/>
    <property type="match status" value="1"/>
</dbReference>
<dbReference type="eggNOG" id="COG0726">
    <property type="taxonomic scope" value="Bacteria"/>
</dbReference>
<keyword evidence="2" id="KW-0732">Signal</keyword>
<dbReference type="EMBL" id="CP009043">
    <property type="protein sequence ID" value="AII15233.1"/>
    <property type="molecule type" value="Genomic_DNA"/>
</dbReference>
<evidence type="ECO:0000313" key="5">
    <source>
        <dbReference type="EMBL" id="AII15233.1"/>
    </source>
</evidence>
<dbReference type="GO" id="GO:0005576">
    <property type="term" value="C:extracellular region"/>
    <property type="evidence" value="ECO:0007669"/>
    <property type="project" value="UniProtKB-SubCell"/>
</dbReference>
<sequence>MIRIILSIIVVFLLITFIIFSIRFTWWRKNVSYEYPRILMYHMISEHLPKNKSKFNRLRVKPKEFEKQIIWLKKHGFTSYTLSELVNLKEIPPKSVVITFDDGYKDNFTNAFTILKKHNFKATIFIVVDRFTKNWATDKDLNESSDELNAEEMLSNDEVAQMIASGLIEIGSHTMDHANLPALSTDEKWAQIQKSKENIENIFGTTCETFAYPFGFFDNESALAVEKAGYKAAVTTKNDVYKKSVYNKYKMPRIMISGRQGMLAFKLKIKNGRVR</sequence>
<dbReference type="InterPro" id="IPR011330">
    <property type="entry name" value="Glyco_hydro/deAcase_b/a-brl"/>
</dbReference>
<protein>
    <submittedName>
        <fullName evidence="5">Polysaccharide deacetylase</fullName>
    </submittedName>
</protein>
<feature type="domain" description="NodB homology" evidence="4">
    <location>
        <begin position="94"/>
        <end position="275"/>
    </location>
</feature>
<dbReference type="GO" id="GO:0016810">
    <property type="term" value="F:hydrolase activity, acting on carbon-nitrogen (but not peptide) bonds"/>
    <property type="evidence" value="ECO:0007669"/>
    <property type="project" value="InterPro"/>
</dbReference>
<dbReference type="InterPro" id="IPR051398">
    <property type="entry name" value="Polysacch_Deacetylase"/>
</dbReference>
<keyword evidence="3" id="KW-1133">Transmembrane helix</keyword>
<evidence type="ECO:0000256" key="3">
    <source>
        <dbReference type="SAM" id="Phobius"/>
    </source>
</evidence>
<dbReference type="Gene3D" id="3.20.20.370">
    <property type="entry name" value="Glycoside hydrolase/deacetylase"/>
    <property type="match status" value="1"/>
</dbReference>
<dbReference type="SUPFAM" id="SSF88713">
    <property type="entry name" value="Glycoside hydrolase/deacetylase"/>
    <property type="match status" value="1"/>
</dbReference>
<dbReference type="AlphaFoldDB" id="A0A076FC31"/>
<dbReference type="PANTHER" id="PTHR34216">
    <property type="match status" value="1"/>
</dbReference>
<dbReference type="Proteomes" id="UP000028486">
    <property type="component" value="Chromosome"/>
</dbReference>
<dbReference type="RefSeq" id="WP_200876030.1">
    <property type="nucleotide sequence ID" value="NZ_CP009043.1"/>
</dbReference>
<dbReference type="STRING" id="1244531.CIG2463D_1600"/>
<name>A0A076FC31_9BACT</name>
<proteinExistence type="predicted"/>
<feature type="transmembrane region" description="Helical" evidence="3">
    <location>
        <begin position="6"/>
        <end position="27"/>
    </location>
</feature>
<organism evidence="5 6">
    <name type="scientific">Campylobacter iguaniorum</name>
    <dbReference type="NCBI Taxonomy" id="1244531"/>
    <lineage>
        <taxon>Bacteria</taxon>
        <taxon>Pseudomonadati</taxon>
        <taxon>Campylobacterota</taxon>
        <taxon>Epsilonproteobacteria</taxon>
        <taxon>Campylobacterales</taxon>
        <taxon>Campylobacteraceae</taxon>
        <taxon>Campylobacter</taxon>
    </lineage>
</organism>
<evidence type="ECO:0000313" key="6">
    <source>
        <dbReference type="Proteomes" id="UP000028486"/>
    </source>
</evidence>
<dbReference type="GO" id="GO:0005975">
    <property type="term" value="P:carbohydrate metabolic process"/>
    <property type="evidence" value="ECO:0007669"/>
    <property type="project" value="InterPro"/>
</dbReference>
<evidence type="ECO:0000259" key="4">
    <source>
        <dbReference type="PROSITE" id="PS51677"/>
    </source>
</evidence>
<evidence type="ECO:0000256" key="2">
    <source>
        <dbReference type="ARBA" id="ARBA00022729"/>
    </source>
</evidence>
<gene>
    <name evidence="5" type="ORF">CIG1485E_1410</name>
</gene>
<dbReference type="HOGENOM" id="CLU_030024_1_2_7"/>
<keyword evidence="3" id="KW-0812">Transmembrane</keyword>
<dbReference type="Pfam" id="PF01522">
    <property type="entry name" value="Polysacc_deac_1"/>
    <property type="match status" value="1"/>
</dbReference>
<dbReference type="InterPro" id="IPR002509">
    <property type="entry name" value="NODB_dom"/>
</dbReference>
<dbReference type="CDD" id="cd10918">
    <property type="entry name" value="CE4_NodB_like_5s_6s"/>
    <property type="match status" value="1"/>
</dbReference>
<evidence type="ECO:0000256" key="1">
    <source>
        <dbReference type="ARBA" id="ARBA00004613"/>
    </source>
</evidence>